<keyword evidence="7" id="KW-1185">Reference proteome</keyword>
<keyword evidence="5" id="KW-0325">Glycoprotein</keyword>
<name>A0ABR2KGZ8_9EUKA</name>
<proteinExistence type="predicted"/>
<keyword evidence="3" id="KW-0808">Transferase</keyword>
<evidence type="ECO:0000256" key="5">
    <source>
        <dbReference type="ARBA" id="ARBA00023180"/>
    </source>
</evidence>
<dbReference type="EMBL" id="JAPFFF010000005">
    <property type="protein sequence ID" value="KAK8890359.1"/>
    <property type="molecule type" value="Genomic_DNA"/>
</dbReference>
<keyword evidence="4" id="KW-0472">Membrane</keyword>
<evidence type="ECO:0000256" key="1">
    <source>
        <dbReference type="ARBA" id="ARBA00004606"/>
    </source>
</evidence>
<reference evidence="6 7" key="1">
    <citation type="submission" date="2024-04" db="EMBL/GenBank/DDBJ databases">
        <title>Tritrichomonas musculus Genome.</title>
        <authorList>
            <person name="Alves-Ferreira E."/>
            <person name="Grigg M."/>
            <person name="Lorenzi H."/>
            <person name="Galac M."/>
        </authorList>
    </citation>
    <scope>NUCLEOTIDE SEQUENCE [LARGE SCALE GENOMIC DNA]</scope>
    <source>
        <strain evidence="6 7">EAF2021</strain>
    </source>
</reference>
<gene>
    <name evidence="6" type="ORF">M9Y10_035134</name>
</gene>
<sequence>MLKTKISFFIPSLIAISFLLHKYNLGKYQIKWQARLSENIIPYNITNYINEQLPITATAARYFLSYNFSYFLNNYQSIRPNQKKIEYHRIFPFHSDGKSKKDINFREYFYQENVIIRHYSKYLDNGDKFEVDKSVSRILSINYNEDNELLEKLTPKKFTLIYLITLTLTSSFLIREIKAMSHPNIAFILFIDNKCNRTEIYNHFLNIDESLYRTFENVYFIDSPRFQVGWGRITQALSQAVLMFATLKYFTNSLYLSFHSESDYPIVPNEFILKYLNLNYPSNYMEIIPKTEQEYKNKRITSLFIFLNESEKLINSIKYLFPKRIIPPFSWSQGANWFTLTISDSRKIIDLMLNNFSIIEHLDYSFHADEILFQTLVTEAKIHTKKNYHRYIDWTQGGNNPRLLDEMQFDKIIEDPCNFWARKFNNNKSQKVLNMIDNYIIKIRNINGFRMC</sequence>
<evidence type="ECO:0000313" key="6">
    <source>
        <dbReference type="EMBL" id="KAK8890359.1"/>
    </source>
</evidence>
<comment type="caution">
    <text evidence="6">The sequence shown here is derived from an EMBL/GenBank/DDBJ whole genome shotgun (WGS) entry which is preliminary data.</text>
</comment>
<evidence type="ECO:0000256" key="2">
    <source>
        <dbReference type="ARBA" id="ARBA00022676"/>
    </source>
</evidence>
<comment type="subcellular location">
    <subcellularLocation>
        <location evidence="1">Membrane</location>
        <topology evidence="1">Single-pass type II membrane protein</topology>
    </subcellularLocation>
</comment>
<dbReference type="InterPro" id="IPR003406">
    <property type="entry name" value="Glyco_trans_14"/>
</dbReference>
<evidence type="ECO:0000313" key="7">
    <source>
        <dbReference type="Proteomes" id="UP001470230"/>
    </source>
</evidence>
<evidence type="ECO:0000256" key="4">
    <source>
        <dbReference type="ARBA" id="ARBA00023136"/>
    </source>
</evidence>
<keyword evidence="2" id="KW-0328">Glycosyltransferase</keyword>
<dbReference type="Proteomes" id="UP001470230">
    <property type="component" value="Unassembled WGS sequence"/>
</dbReference>
<protein>
    <submittedName>
        <fullName evidence="6">Uncharacterized protein</fullName>
    </submittedName>
</protein>
<dbReference type="Pfam" id="PF02485">
    <property type="entry name" value="Branch"/>
    <property type="match status" value="1"/>
</dbReference>
<evidence type="ECO:0000256" key="3">
    <source>
        <dbReference type="ARBA" id="ARBA00022679"/>
    </source>
</evidence>
<organism evidence="6 7">
    <name type="scientific">Tritrichomonas musculus</name>
    <dbReference type="NCBI Taxonomy" id="1915356"/>
    <lineage>
        <taxon>Eukaryota</taxon>
        <taxon>Metamonada</taxon>
        <taxon>Parabasalia</taxon>
        <taxon>Tritrichomonadida</taxon>
        <taxon>Tritrichomonadidae</taxon>
        <taxon>Tritrichomonas</taxon>
    </lineage>
</organism>
<accession>A0ABR2KGZ8</accession>